<comment type="caution">
    <text evidence="1">The sequence shown here is derived from an EMBL/GenBank/DDBJ whole genome shotgun (WGS) entry which is preliminary data.</text>
</comment>
<dbReference type="EMBL" id="CAJGYM010000099">
    <property type="protein sequence ID" value="CAD6197617.1"/>
    <property type="molecule type" value="Genomic_DNA"/>
</dbReference>
<dbReference type="AlphaFoldDB" id="A0A8S1HQE0"/>
<evidence type="ECO:0000313" key="1">
    <source>
        <dbReference type="EMBL" id="CAD6197617.1"/>
    </source>
</evidence>
<dbReference type="Proteomes" id="UP000835052">
    <property type="component" value="Unassembled WGS sequence"/>
</dbReference>
<protein>
    <submittedName>
        <fullName evidence="1">Uncharacterized protein</fullName>
    </submittedName>
</protein>
<keyword evidence="2" id="KW-1185">Reference proteome</keyword>
<organism evidence="1 2">
    <name type="scientific">Caenorhabditis auriculariae</name>
    <dbReference type="NCBI Taxonomy" id="2777116"/>
    <lineage>
        <taxon>Eukaryota</taxon>
        <taxon>Metazoa</taxon>
        <taxon>Ecdysozoa</taxon>
        <taxon>Nematoda</taxon>
        <taxon>Chromadorea</taxon>
        <taxon>Rhabditida</taxon>
        <taxon>Rhabditina</taxon>
        <taxon>Rhabditomorpha</taxon>
        <taxon>Rhabditoidea</taxon>
        <taxon>Rhabditidae</taxon>
        <taxon>Peloderinae</taxon>
        <taxon>Caenorhabditis</taxon>
    </lineage>
</organism>
<reference evidence="1" key="1">
    <citation type="submission" date="2020-10" db="EMBL/GenBank/DDBJ databases">
        <authorList>
            <person name="Kikuchi T."/>
        </authorList>
    </citation>
    <scope>NUCLEOTIDE SEQUENCE</scope>
    <source>
        <strain evidence="1">NKZ352</strain>
    </source>
</reference>
<accession>A0A8S1HQE0</accession>
<proteinExistence type="predicted"/>
<gene>
    <name evidence="1" type="ORF">CAUJ_LOCUS13526</name>
</gene>
<sequence length="159" mass="18678">MKKRYKWKISVRTYEEKFCQIKKKTKFLLDLSQPAEATLECTRRPCPISAITAVPVPAKLRDLLVEERGEGPPVTVEEIRRTEMQAGKSSCSAVRVRHGRPRENGAPLHNGSWVREVMARWRQRELQRVKLERKIYRPSRIFEEVRRADLLIRVQKLSN</sequence>
<evidence type="ECO:0000313" key="2">
    <source>
        <dbReference type="Proteomes" id="UP000835052"/>
    </source>
</evidence>
<name>A0A8S1HQE0_9PELO</name>